<dbReference type="AlphaFoldDB" id="A0A7T8GP61"/>
<reference evidence="2" key="1">
    <citation type="submission" date="2021-01" db="EMBL/GenBank/DDBJ databases">
        <title>Caligus Genome Assembly.</title>
        <authorList>
            <person name="Gallardo-Escarate C."/>
        </authorList>
    </citation>
    <scope>NUCLEOTIDE SEQUENCE [LARGE SCALE GENOMIC DNA]</scope>
</reference>
<sequence>LGRNDERNQSRTQQGDILATQHTANALQELANYFLTEKGFQYVLLGKINSNPLDE</sequence>
<evidence type="ECO:0000313" key="2">
    <source>
        <dbReference type="Proteomes" id="UP000595437"/>
    </source>
</evidence>
<dbReference type="Proteomes" id="UP000595437">
    <property type="component" value="Chromosome 18"/>
</dbReference>
<dbReference type="EMBL" id="CP045907">
    <property type="protein sequence ID" value="QQP35324.1"/>
    <property type="molecule type" value="Genomic_DNA"/>
</dbReference>
<protein>
    <submittedName>
        <fullName evidence="1">Uncharacterized protein</fullName>
    </submittedName>
</protein>
<evidence type="ECO:0000313" key="1">
    <source>
        <dbReference type="EMBL" id="QQP35324.1"/>
    </source>
</evidence>
<keyword evidence="2" id="KW-1185">Reference proteome</keyword>
<name>A0A7T8GP61_CALRO</name>
<organism evidence="1 2">
    <name type="scientific">Caligus rogercresseyi</name>
    <name type="common">Sea louse</name>
    <dbReference type="NCBI Taxonomy" id="217165"/>
    <lineage>
        <taxon>Eukaryota</taxon>
        <taxon>Metazoa</taxon>
        <taxon>Ecdysozoa</taxon>
        <taxon>Arthropoda</taxon>
        <taxon>Crustacea</taxon>
        <taxon>Multicrustacea</taxon>
        <taxon>Hexanauplia</taxon>
        <taxon>Copepoda</taxon>
        <taxon>Siphonostomatoida</taxon>
        <taxon>Caligidae</taxon>
        <taxon>Caligus</taxon>
    </lineage>
</organism>
<accession>A0A7T8GP61</accession>
<feature type="non-terminal residue" evidence="1">
    <location>
        <position position="1"/>
    </location>
</feature>
<proteinExistence type="predicted"/>
<gene>
    <name evidence="1" type="ORF">FKW44_023507</name>
</gene>